<keyword evidence="3" id="KW-0812">Transmembrane</keyword>
<dbReference type="Pfam" id="PF01757">
    <property type="entry name" value="Acyl_transf_3"/>
    <property type="match status" value="1"/>
</dbReference>
<comment type="subcellular location">
    <subcellularLocation>
        <location evidence="1">Membrane</location>
    </subcellularLocation>
</comment>
<dbReference type="PANTHER" id="PTHR23028">
    <property type="entry name" value="ACETYLTRANSFERASE"/>
    <property type="match status" value="1"/>
</dbReference>
<evidence type="ECO:0000313" key="7">
    <source>
        <dbReference type="Proteomes" id="UP000572212"/>
    </source>
</evidence>
<dbReference type="EMBL" id="JACHON010000021">
    <property type="protein sequence ID" value="MBB6514028.1"/>
    <property type="molecule type" value="Genomic_DNA"/>
</dbReference>
<dbReference type="AlphaFoldDB" id="A0A841RU66"/>
<evidence type="ECO:0000313" key="6">
    <source>
        <dbReference type="EMBL" id="MBB6514028.1"/>
    </source>
</evidence>
<evidence type="ECO:0000256" key="3">
    <source>
        <dbReference type="SAM" id="Phobius"/>
    </source>
</evidence>
<dbReference type="GO" id="GO:0009103">
    <property type="term" value="P:lipopolysaccharide biosynthetic process"/>
    <property type="evidence" value="ECO:0007669"/>
    <property type="project" value="TreeGrafter"/>
</dbReference>
<sequence>MNDLRLAERRFRPELEGIRAVASLLVVVYHIWLNSVSGGVDVFFIVSGYLITTSLLNRIQRDGKINFFEYLLGILRRLLPHAYTVIIFIVIMSMIILPKTQWLQTVKHAFSSIFYFQNWQLANQSIDYLAQNSGASPFQHFWAMSLQFQFYILWPTVLFIVIIISKKLLNLPIRKTFLVTLLLLFVSSFVYSIYITAVNQPWAYFNTFARIWEFSLGAILALLLPYISLSRNIRIIIGWIGLGIIVLTGLVLPVSTMFPGYVALLPTFGVIMVILSAEKYESFGVANFLSSKTLMFIGSISYGIYLWHWPLLIFYLNYFQVDRVPFTHGLLIILITFILAWVSSKILENPIRKLSVKNNKVKLLITLSIFLIITLIPSYIWLDDTKKLQDNTAIDVEMKVEDYPGALTIFEGIEQSSDVEFIPEPINALNDTAHFYYEQECFTSIRDTEPKTCSYGNLDNPEYTIALVGGSHSGHWFTALEKIAENLNIRLDTYIRDGCRFSNSDFNGFLNEKCMEWNVEVKELLLEAKPDMIFTTATVFGNADIPREYKEIWEEFNGISEILAVRDNPRMPEDVPSCVEVKGIQDCSFPVEDVLDSVDDFEDTAEIPTNVTLADLSEYFCGDETCEPVIGNILVYRDEHHLTASYVKTLSKPLQEYVEKVIVKLENR</sequence>
<gene>
    <name evidence="6" type="ORF">GGQ92_002849</name>
</gene>
<feature type="transmembrane region" description="Helical" evidence="3">
    <location>
        <begin position="363"/>
        <end position="382"/>
    </location>
</feature>
<organism evidence="6 7">
    <name type="scientific">Gracilibacillus halotolerans</name>
    <dbReference type="NCBI Taxonomy" id="74386"/>
    <lineage>
        <taxon>Bacteria</taxon>
        <taxon>Bacillati</taxon>
        <taxon>Bacillota</taxon>
        <taxon>Bacilli</taxon>
        <taxon>Bacillales</taxon>
        <taxon>Bacillaceae</taxon>
        <taxon>Gracilibacillus</taxon>
    </lineage>
</organism>
<comment type="similarity">
    <text evidence="2">Belongs to the acyltransferase 3 family.</text>
</comment>
<keyword evidence="3" id="KW-0472">Membrane</keyword>
<dbReference type="InterPro" id="IPR050879">
    <property type="entry name" value="Acyltransferase_3"/>
</dbReference>
<feature type="transmembrane region" description="Helical" evidence="3">
    <location>
        <begin position="148"/>
        <end position="165"/>
    </location>
</feature>
<dbReference type="Pfam" id="PF19040">
    <property type="entry name" value="SGNH"/>
    <property type="match status" value="1"/>
</dbReference>
<proteinExistence type="inferred from homology"/>
<dbReference type="RefSeq" id="WP_184250290.1">
    <property type="nucleotide sequence ID" value="NZ_BAAACU010000048.1"/>
</dbReference>
<dbReference type="InterPro" id="IPR002656">
    <property type="entry name" value="Acyl_transf_3_dom"/>
</dbReference>
<feature type="transmembrane region" description="Helical" evidence="3">
    <location>
        <begin position="324"/>
        <end position="342"/>
    </location>
</feature>
<protein>
    <submittedName>
        <fullName evidence="6">Peptidoglycan/LPS O-acetylase OafA/YrhL</fullName>
    </submittedName>
</protein>
<dbReference type="GO" id="GO:0016747">
    <property type="term" value="F:acyltransferase activity, transferring groups other than amino-acyl groups"/>
    <property type="evidence" value="ECO:0007669"/>
    <property type="project" value="InterPro"/>
</dbReference>
<keyword evidence="3" id="KW-1133">Transmembrane helix</keyword>
<evidence type="ECO:0000259" key="5">
    <source>
        <dbReference type="Pfam" id="PF19040"/>
    </source>
</evidence>
<evidence type="ECO:0000256" key="2">
    <source>
        <dbReference type="ARBA" id="ARBA00007400"/>
    </source>
</evidence>
<feature type="transmembrane region" description="Helical" evidence="3">
    <location>
        <begin position="235"/>
        <end position="252"/>
    </location>
</feature>
<dbReference type="Proteomes" id="UP000572212">
    <property type="component" value="Unassembled WGS sequence"/>
</dbReference>
<keyword evidence="7" id="KW-1185">Reference proteome</keyword>
<feature type="transmembrane region" description="Helical" evidence="3">
    <location>
        <begin position="38"/>
        <end position="57"/>
    </location>
</feature>
<feature type="transmembrane region" description="Helical" evidence="3">
    <location>
        <begin position="258"/>
        <end position="275"/>
    </location>
</feature>
<feature type="transmembrane region" description="Helical" evidence="3">
    <location>
        <begin position="177"/>
        <end position="197"/>
    </location>
</feature>
<dbReference type="GO" id="GO:0016020">
    <property type="term" value="C:membrane"/>
    <property type="evidence" value="ECO:0007669"/>
    <property type="project" value="TreeGrafter"/>
</dbReference>
<evidence type="ECO:0000259" key="4">
    <source>
        <dbReference type="Pfam" id="PF01757"/>
    </source>
</evidence>
<comment type="caution">
    <text evidence="6">The sequence shown here is derived from an EMBL/GenBank/DDBJ whole genome shotgun (WGS) entry which is preliminary data.</text>
</comment>
<reference evidence="6 7" key="1">
    <citation type="submission" date="2020-08" db="EMBL/GenBank/DDBJ databases">
        <title>Genomic Encyclopedia of Type Strains, Phase IV (KMG-IV): sequencing the most valuable type-strain genomes for metagenomic binning, comparative biology and taxonomic classification.</title>
        <authorList>
            <person name="Goeker M."/>
        </authorList>
    </citation>
    <scope>NUCLEOTIDE SEQUENCE [LARGE SCALE GENOMIC DNA]</scope>
    <source>
        <strain evidence="6 7">DSM 11805</strain>
    </source>
</reference>
<feature type="transmembrane region" description="Helical" evidence="3">
    <location>
        <begin position="15"/>
        <end position="32"/>
    </location>
</feature>
<accession>A0A841RU66</accession>
<dbReference type="InterPro" id="IPR043968">
    <property type="entry name" value="SGNH"/>
</dbReference>
<evidence type="ECO:0000256" key="1">
    <source>
        <dbReference type="ARBA" id="ARBA00004370"/>
    </source>
</evidence>
<name>A0A841RU66_9BACI</name>
<feature type="transmembrane region" description="Helical" evidence="3">
    <location>
        <begin position="209"/>
        <end position="228"/>
    </location>
</feature>
<feature type="domain" description="SGNH" evidence="5">
    <location>
        <begin position="449"/>
        <end position="652"/>
    </location>
</feature>
<dbReference type="PANTHER" id="PTHR23028:SF53">
    <property type="entry name" value="ACYL_TRANSF_3 DOMAIN-CONTAINING PROTEIN"/>
    <property type="match status" value="1"/>
</dbReference>
<feature type="domain" description="Acyltransferase 3" evidence="4">
    <location>
        <begin position="14"/>
        <end position="343"/>
    </location>
</feature>
<feature type="transmembrane region" description="Helical" evidence="3">
    <location>
        <begin position="78"/>
        <end position="97"/>
    </location>
</feature>